<evidence type="ECO:0000259" key="2">
    <source>
        <dbReference type="Pfam" id="PF10648"/>
    </source>
</evidence>
<evidence type="ECO:0000313" key="5">
    <source>
        <dbReference type="Proteomes" id="UP000176997"/>
    </source>
</evidence>
<evidence type="ECO:0000313" key="4">
    <source>
        <dbReference type="EMBL" id="OHA82269.1"/>
    </source>
</evidence>
<keyword evidence="1" id="KW-1133">Transmembrane helix</keyword>
<name>A0A1G2SC72_9BACT</name>
<evidence type="ECO:0000259" key="3">
    <source>
        <dbReference type="Pfam" id="PF17802"/>
    </source>
</evidence>
<dbReference type="Pfam" id="PF17802">
    <property type="entry name" value="SpaA"/>
    <property type="match status" value="1"/>
</dbReference>
<accession>A0A1G2SC72</accession>
<dbReference type="InterPro" id="IPR041033">
    <property type="entry name" value="SpaA_PFL_dom_1"/>
</dbReference>
<dbReference type="InterPro" id="IPR018911">
    <property type="entry name" value="Gmad2_Ig-like_dom"/>
</dbReference>
<feature type="transmembrane region" description="Helical" evidence="1">
    <location>
        <begin position="6"/>
        <end position="24"/>
    </location>
</feature>
<gene>
    <name evidence="4" type="ORF">A2675_00465</name>
</gene>
<dbReference type="STRING" id="1802723.A2675_00465"/>
<organism evidence="4 5">
    <name type="scientific">Candidatus Yonathbacteria bacterium RIFCSPHIGHO2_01_FULL_51_10</name>
    <dbReference type="NCBI Taxonomy" id="1802723"/>
    <lineage>
        <taxon>Bacteria</taxon>
        <taxon>Candidatus Yonathiibacteriota</taxon>
    </lineage>
</organism>
<keyword evidence="1" id="KW-0812">Transmembrane</keyword>
<dbReference type="AlphaFoldDB" id="A0A1G2SC72"/>
<reference evidence="4 5" key="1">
    <citation type="journal article" date="2016" name="Nat. Commun.">
        <title>Thousands of microbial genomes shed light on interconnected biogeochemical processes in an aquifer system.</title>
        <authorList>
            <person name="Anantharaman K."/>
            <person name="Brown C.T."/>
            <person name="Hug L.A."/>
            <person name="Sharon I."/>
            <person name="Castelle C.J."/>
            <person name="Probst A.J."/>
            <person name="Thomas B.C."/>
            <person name="Singh A."/>
            <person name="Wilkins M.J."/>
            <person name="Karaoz U."/>
            <person name="Brodie E.L."/>
            <person name="Williams K.H."/>
            <person name="Hubbard S.S."/>
            <person name="Banfield J.F."/>
        </authorList>
    </citation>
    <scope>NUCLEOTIDE SEQUENCE [LARGE SCALE GENOMIC DNA]</scope>
</reference>
<dbReference type="SUPFAM" id="SSF49478">
    <property type="entry name" value="Cna protein B-type domain"/>
    <property type="match status" value="1"/>
</dbReference>
<protein>
    <submittedName>
        <fullName evidence="4">Uncharacterized protein</fullName>
    </submittedName>
</protein>
<dbReference type="Proteomes" id="UP000176997">
    <property type="component" value="Unassembled WGS sequence"/>
</dbReference>
<feature type="domain" description="Bacterial spore germination immunoglobulin-like" evidence="2">
    <location>
        <begin position="41"/>
        <end position="128"/>
    </location>
</feature>
<comment type="caution">
    <text evidence="4">The sequence shown here is derived from an EMBL/GenBank/DDBJ whole genome shotgun (WGS) entry which is preliminary data.</text>
</comment>
<proteinExistence type="predicted"/>
<keyword evidence="1" id="KW-0472">Membrane</keyword>
<dbReference type="Pfam" id="PF10648">
    <property type="entry name" value="Gmad2"/>
    <property type="match status" value="1"/>
</dbReference>
<dbReference type="EMBL" id="MHUS01000002">
    <property type="protein sequence ID" value="OHA82269.1"/>
    <property type="molecule type" value="Genomic_DNA"/>
</dbReference>
<evidence type="ECO:0000256" key="1">
    <source>
        <dbReference type="SAM" id="Phobius"/>
    </source>
</evidence>
<sequence>MSVKHLSGLFIGILVVVLLGAWIFSYTKVAVAPVPVPSTSNIVVAVPQPGDTVTSPLVVSGEARGTWYFEASFPVHLIDANGRELAAVPAQAQGDWMTTEFVPFSATLSFETPTTETGTLIFKKDNPSGLPEHDAEVRVPVQFKKVTPGVLPYESGIRGMVTIGPTCPVERVPPDPLCADKPYEATLMILNTSGKQMATVTSGKDGVFKISLPPGTYTIRPSESPSRMPYAGEQTVVVPATGYTDVTIQYDSGIR</sequence>
<feature type="domain" description="SpaA-like prealbumin fold" evidence="3">
    <location>
        <begin position="185"/>
        <end position="249"/>
    </location>
</feature>